<keyword evidence="1" id="KW-0472">Membrane</keyword>
<feature type="transmembrane region" description="Helical" evidence="1">
    <location>
        <begin position="106"/>
        <end position="129"/>
    </location>
</feature>
<keyword evidence="1" id="KW-1133">Transmembrane helix</keyword>
<feature type="transmembrane region" description="Helical" evidence="1">
    <location>
        <begin position="237"/>
        <end position="257"/>
    </location>
</feature>
<protein>
    <recommendedName>
        <fullName evidence="4">Glycosyltransferase RgtA/B/C/D-like domain-containing protein</fullName>
    </recommendedName>
</protein>
<dbReference type="EMBL" id="RCZC01000001">
    <property type="protein sequence ID" value="TPG56377.1"/>
    <property type="molecule type" value="Genomic_DNA"/>
</dbReference>
<evidence type="ECO:0008006" key="4">
    <source>
        <dbReference type="Google" id="ProtNLM"/>
    </source>
</evidence>
<dbReference type="AlphaFoldDB" id="A0A502G351"/>
<gene>
    <name evidence="2" type="ORF">EAH76_02125</name>
</gene>
<feature type="transmembrane region" description="Helical" evidence="1">
    <location>
        <begin position="363"/>
        <end position="380"/>
    </location>
</feature>
<organism evidence="2 3">
    <name type="scientific">Sphingomonas glacialis</name>
    <dbReference type="NCBI Taxonomy" id="658225"/>
    <lineage>
        <taxon>Bacteria</taxon>
        <taxon>Pseudomonadati</taxon>
        <taxon>Pseudomonadota</taxon>
        <taxon>Alphaproteobacteria</taxon>
        <taxon>Sphingomonadales</taxon>
        <taxon>Sphingomonadaceae</taxon>
        <taxon>Sphingomonas</taxon>
    </lineage>
</organism>
<feature type="transmembrane region" description="Helical" evidence="1">
    <location>
        <begin position="194"/>
        <end position="217"/>
    </location>
</feature>
<reference evidence="2 3" key="1">
    <citation type="journal article" date="2019" name="Environ. Microbiol.">
        <title>Species interactions and distinct microbial communities in high Arctic permafrost affected cryosols are associated with the CH4 and CO2 gas fluxes.</title>
        <authorList>
            <person name="Altshuler I."/>
            <person name="Hamel J."/>
            <person name="Turney S."/>
            <person name="Magnuson E."/>
            <person name="Levesque R."/>
            <person name="Greer C."/>
            <person name="Whyte L.G."/>
        </authorList>
    </citation>
    <scope>NUCLEOTIDE SEQUENCE [LARGE SCALE GENOMIC DNA]</scope>
    <source>
        <strain evidence="2 3">E6.1</strain>
    </source>
</reference>
<feature type="transmembrane region" description="Helical" evidence="1">
    <location>
        <begin position="141"/>
        <end position="159"/>
    </location>
</feature>
<feature type="transmembrane region" description="Helical" evidence="1">
    <location>
        <begin position="278"/>
        <end position="303"/>
    </location>
</feature>
<proteinExistence type="predicted"/>
<feature type="transmembrane region" description="Helical" evidence="1">
    <location>
        <begin position="340"/>
        <end position="357"/>
    </location>
</feature>
<dbReference type="Proteomes" id="UP000319931">
    <property type="component" value="Unassembled WGS sequence"/>
</dbReference>
<keyword evidence="1" id="KW-0812">Transmembrane</keyword>
<comment type="caution">
    <text evidence="2">The sequence shown here is derived from an EMBL/GenBank/DDBJ whole genome shotgun (WGS) entry which is preliminary data.</text>
</comment>
<evidence type="ECO:0000313" key="3">
    <source>
        <dbReference type="Proteomes" id="UP000319931"/>
    </source>
</evidence>
<evidence type="ECO:0000313" key="2">
    <source>
        <dbReference type="EMBL" id="TPG56377.1"/>
    </source>
</evidence>
<feature type="transmembrane region" description="Helical" evidence="1">
    <location>
        <begin position="42"/>
        <end position="66"/>
    </location>
</feature>
<feature type="transmembrane region" description="Helical" evidence="1">
    <location>
        <begin position="315"/>
        <end position="333"/>
    </location>
</feature>
<sequence>MPTGSAAHWRVGSRQRPASRVPAEAAIIPHTSGRLARLDRAAVLLFAALTAIYFVEAATLAAHAPFWMDEVLTLWTARLPDAAAIWSALCRGAEFTPPLYDWLIHVLSRAGITSALGLRLPSIVAIYVAALATGAIARRHAGLAPAALAAGVVLASGLFGWAVQLRPYALVTAAFACALAVYDRPGRASNRRLTAMTLLLTLAIGLHFYALVLAAGLGALEAARARDERRALSWRTLAAIGLAGSSILLWLPILLAARAYSGSDVFAPDYYAKPEGIAIVRTYAILLGWLILPLVGLLVVSIAVRRNVSSLRTTALVIALLPIGVFIFAMFVSHSYSDRYALAGGIGIGLLFAALAHQLGARAAPASVLLLALLILGSAWRNGGEIAKTDRLDAIAVMKAAPATLPIVTGSGLRFFELRHNVPGARLVFLDTPNIPPGDPTNRNQVLRWKAIDPMLSVENADAFVCSTPAFYLFAQPPDGGADTLPDWLAGRADFTPPPRGRASLTLVRARPCHTPPVERR</sequence>
<accession>A0A502G351</accession>
<keyword evidence="3" id="KW-1185">Reference proteome</keyword>
<dbReference type="OrthoDB" id="7552885at2"/>
<evidence type="ECO:0000256" key="1">
    <source>
        <dbReference type="SAM" id="Phobius"/>
    </source>
</evidence>
<name>A0A502G351_9SPHN</name>